<feature type="compositionally biased region" description="Basic and acidic residues" evidence="1">
    <location>
        <begin position="469"/>
        <end position="480"/>
    </location>
</feature>
<dbReference type="OrthoDB" id="4738706at2759"/>
<gene>
    <name evidence="2" type="ORF">PAC_08491</name>
</gene>
<organism evidence="2 3">
    <name type="scientific">Phialocephala subalpina</name>
    <dbReference type="NCBI Taxonomy" id="576137"/>
    <lineage>
        <taxon>Eukaryota</taxon>
        <taxon>Fungi</taxon>
        <taxon>Dikarya</taxon>
        <taxon>Ascomycota</taxon>
        <taxon>Pezizomycotina</taxon>
        <taxon>Leotiomycetes</taxon>
        <taxon>Helotiales</taxon>
        <taxon>Mollisiaceae</taxon>
        <taxon>Phialocephala</taxon>
        <taxon>Phialocephala fortinii species complex</taxon>
    </lineage>
</organism>
<feature type="region of interest" description="Disordered" evidence="1">
    <location>
        <begin position="95"/>
        <end position="138"/>
    </location>
</feature>
<protein>
    <recommendedName>
        <fullName evidence="4">C2H2-type domain-containing protein</fullName>
    </recommendedName>
</protein>
<dbReference type="AlphaFoldDB" id="A0A1L7X0R7"/>
<feature type="compositionally biased region" description="Polar residues" evidence="1">
    <location>
        <begin position="337"/>
        <end position="348"/>
    </location>
</feature>
<feature type="region of interest" description="Disordered" evidence="1">
    <location>
        <begin position="336"/>
        <end position="363"/>
    </location>
</feature>
<dbReference type="PANTHER" id="PTHR38166:SF1">
    <property type="entry name" value="C2H2-TYPE DOMAIN-CONTAINING PROTEIN"/>
    <property type="match status" value="1"/>
</dbReference>
<feature type="region of interest" description="Disordered" evidence="1">
    <location>
        <begin position="438"/>
        <end position="480"/>
    </location>
</feature>
<evidence type="ECO:0008006" key="4">
    <source>
        <dbReference type="Google" id="ProtNLM"/>
    </source>
</evidence>
<dbReference type="EMBL" id="FJOG01000012">
    <property type="protein sequence ID" value="CZR58599.1"/>
    <property type="molecule type" value="Genomic_DNA"/>
</dbReference>
<reference evidence="2 3" key="1">
    <citation type="submission" date="2016-03" db="EMBL/GenBank/DDBJ databases">
        <authorList>
            <person name="Ploux O."/>
        </authorList>
    </citation>
    <scope>NUCLEOTIDE SEQUENCE [LARGE SCALE GENOMIC DNA]</scope>
    <source>
        <strain evidence="2 3">UAMH 11012</strain>
    </source>
</reference>
<feature type="compositionally biased region" description="Acidic residues" evidence="1">
    <location>
        <begin position="43"/>
        <end position="61"/>
    </location>
</feature>
<accession>A0A1L7X0R7</accession>
<evidence type="ECO:0000313" key="2">
    <source>
        <dbReference type="EMBL" id="CZR58599.1"/>
    </source>
</evidence>
<feature type="compositionally biased region" description="Polar residues" evidence="1">
    <location>
        <begin position="438"/>
        <end position="462"/>
    </location>
</feature>
<feature type="region of interest" description="Disordered" evidence="1">
    <location>
        <begin position="1"/>
        <end position="72"/>
    </location>
</feature>
<sequence>MTGFDHGLSKVGDAASQPEFEDHQSSLDDAKLVAEDAAYATDEWSEESVEAETSGTEDDLYEALYSDDGRLEHLPITNSTREALIERIMDEQAYKNKLSSSQPFNSKRKQEDDEDDEGQDRSDEREGPSKKKARSKESGMNIKFACPFRKHNPTKYDVVRHRLCALTPLETVARVKGHLYRKHLAPLHCGRCWQVFEDTNELTAHANRPRADICEATDGTAPEGVTTEQERKLRRKTRSYPNQSDESRWRDIYKVLFPGYPVPLPYFEAPREERAITPNSRSLDDYDNHMRERLPQLFRSRVEQHFNATVIQGFDFGNLLRECQEQVSRTFRETTIGHATNESTSPNANEARDQSPVIEGAASGSASSSNFVFEFLQPPPPQLDSQMLGSSLEANIRGAGPAPGANRSSDSGYSSGGPCNCIGLCTCQGTAVASDDPTNIENLSTSSLPQDSNIGTSSSTITKPPPETHPNHLDQDSRSREVLDPQQPTYYDQQTHNAYHIPENTGHPFNIDPTTLTSPFPDLDFWGSNGPPFHLDEFFDLGDFQREIGPENDFVSEFYFGDGPP</sequence>
<name>A0A1L7X0R7_9HELO</name>
<evidence type="ECO:0000313" key="3">
    <source>
        <dbReference type="Proteomes" id="UP000184330"/>
    </source>
</evidence>
<feature type="compositionally biased region" description="Basic and acidic residues" evidence="1">
    <location>
        <begin position="20"/>
        <end position="34"/>
    </location>
</feature>
<proteinExistence type="predicted"/>
<feature type="region of interest" description="Disordered" evidence="1">
    <location>
        <begin position="394"/>
        <end position="413"/>
    </location>
</feature>
<feature type="compositionally biased region" description="Basic and acidic residues" evidence="1">
    <location>
        <begin position="119"/>
        <end position="129"/>
    </location>
</feature>
<evidence type="ECO:0000256" key="1">
    <source>
        <dbReference type="SAM" id="MobiDB-lite"/>
    </source>
</evidence>
<dbReference type="PANTHER" id="PTHR38166">
    <property type="entry name" value="C2H2-TYPE DOMAIN-CONTAINING PROTEIN-RELATED"/>
    <property type="match status" value="1"/>
</dbReference>
<dbReference type="STRING" id="576137.A0A1L7X0R7"/>
<keyword evidence="3" id="KW-1185">Reference proteome</keyword>
<dbReference type="Proteomes" id="UP000184330">
    <property type="component" value="Unassembled WGS sequence"/>
</dbReference>